<dbReference type="EMBL" id="NEXD01000119">
    <property type="protein sequence ID" value="PSN83037.1"/>
    <property type="molecule type" value="Genomic_DNA"/>
</dbReference>
<dbReference type="PANTHER" id="PTHR39965:SF1">
    <property type="entry name" value="CRISPR SYSTEM CMR SUBUNIT CMR6"/>
    <property type="match status" value="1"/>
</dbReference>
<dbReference type="PANTHER" id="PTHR39965">
    <property type="entry name" value="CRISPR SYSTEM CMR SUBUNIT CMR6"/>
    <property type="match status" value="1"/>
</dbReference>
<evidence type="ECO:0000313" key="3">
    <source>
        <dbReference type="EMBL" id="PSN83037.1"/>
    </source>
</evidence>
<dbReference type="Proteomes" id="UP000240569">
    <property type="component" value="Unassembled WGS sequence"/>
</dbReference>
<comment type="caution">
    <text evidence="3">The sequence shown here is derived from an EMBL/GenBank/DDBJ whole genome shotgun (WGS) entry which is preliminary data.</text>
</comment>
<proteinExistence type="predicted"/>
<dbReference type="AlphaFoldDB" id="A0A2R6A9N0"/>
<sequence>KWAKCSFFDAYPTSGNNILTYDIINPHYKNVDNEYEVTPLPVKFLVINKGVEFTTFIAFDKEDLEKYDKDALSMLLKAIILSMKTGWGRRTTRGYGDLEIVSKEVEISCPSS</sequence>
<evidence type="ECO:0000259" key="2">
    <source>
        <dbReference type="Pfam" id="PF03787"/>
    </source>
</evidence>
<name>A0A2R6A9N0_9ARCH</name>
<protein>
    <submittedName>
        <fullName evidence="3">Type III-B CRISPR module RAMP protein Cmr6</fullName>
    </submittedName>
</protein>
<dbReference type="InterPro" id="IPR010172">
    <property type="entry name" value="CRISPR-assoc_prot_TM1791"/>
</dbReference>
<dbReference type="InterPro" id="IPR005537">
    <property type="entry name" value="RAMP_III_fam"/>
</dbReference>
<feature type="non-terminal residue" evidence="3">
    <location>
        <position position="1"/>
    </location>
</feature>
<gene>
    <name evidence="3" type="ORF">B9Q02_10990</name>
</gene>
<accession>A0A2R6A9N0</accession>
<organism evidence="3 4">
    <name type="scientific">Candidatus Marsarchaeota G1 archaeon BE_D</name>
    <dbReference type="NCBI Taxonomy" id="1978156"/>
    <lineage>
        <taxon>Archaea</taxon>
        <taxon>Candidatus Marsarchaeota</taxon>
        <taxon>Candidatus Marsarchaeota group 1</taxon>
    </lineage>
</organism>
<feature type="domain" description="CRISPR type III-associated protein" evidence="2">
    <location>
        <begin position="5"/>
        <end position="98"/>
    </location>
</feature>
<evidence type="ECO:0000313" key="4">
    <source>
        <dbReference type="Proteomes" id="UP000240569"/>
    </source>
</evidence>
<evidence type="ECO:0000256" key="1">
    <source>
        <dbReference type="ARBA" id="ARBA00023118"/>
    </source>
</evidence>
<dbReference type="GO" id="GO:0051607">
    <property type="term" value="P:defense response to virus"/>
    <property type="evidence" value="ECO:0007669"/>
    <property type="project" value="UniProtKB-KW"/>
</dbReference>
<keyword evidence="1" id="KW-0051">Antiviral defense</keyword>
<dbReference type="Pfam" id="PF03787">
    <property type="entry name" value="RAMPs"/>
    <property type="match status" value="1"/>
</dbReference>
<dbReference type="NCBIfam" id="TIGR01898">
    <property type="entry name" value="cas_TM1791_cmr6"/>
    <property type="match status" value="1"/>
</dbReference>
<reference evidence="3 4" key="1">
    <citation type="submission" date="2017-04" db="EMBL/GenBank/DDBJ databases">
        <title>Novel microbial lineages endemic to geothermal iron-oxide mats fill important gaps in the evolutionary history of Archaea.</title>
        <authorList>
            <person name="Jay Z.J."/>
            <person name="Beam J.P."/>
            <person name="Dlakic M."/>
            <person name="Rusch D.B."/>
            <person name="Kozubal M.A."/>
            <person name="Inskeep W.P."/>
        </authorList>
    </citation>
    <scope>NUCLEOTIDE SEQUENCE [LARGE SCALE GENOMIC DNA]</scope>
    <source>
        <strain evidence="3">BE_D</strain>
    </source>
</reference>